<sequence>MPLIRAYSACAGLPLEGA</sequence>
<evidence type="ECO:0000313" key="1">
    <source>
        <dbReference type="EMBL" id="JAH56839.1"/>
    </source>
</evidence>
<name>A0A0E9TT36_ANGAN</name>
<accession>A0A0E9TT36</accession>
<protein>
    <submittedName>
        <fullName evidence="1">Uncharacterized protein</fullName>
    </submittedName>
</protein>
<reference evidence="1" key="2">
    <citation type="journal article" date="2015" name="Fish Shellfish Immunol.">
        <title>Early steps in the European eel (Anguilla anguilla)-Vibrio vulnificus interaction in the gills: Role of the RtxA13 toxin.</title>
        <authorList>
            <person name="Callol A."/>
            <person name="Pajuelo D."/>
            <person name="Ebbesson L."/>
            <person name="Teles M."/>
            <person name="MacKenzie S."/>
            <person name="Amaro C."/>
        </authorList>
    </citation>
    <scope>NUCLEOTIDE SEQUENCE</scope>
</reference>
<dbReference type="AlphaFoldDB" id="A0A0E9TT36"/>
<proteinExistence type="predicted"/>
<reference evidence="1" key="1">
    <citation type="submission" date="2014-11" db="EMBL/GenBank/DDBJ databases">
        <authorList>
            <person name="Amaro Gonzalez C."/>
        </authorList>
    </citation>
    <scope>NUCLEOTIDE SEQUENCE</scope>
</reference>
<dbReference type="EMBL" id="GBXM01051738">
    <property type="protein sequence ID" value="JAH56839.1"/>
    <property type="molecule type" value="Transcribed_RNA"/>
</dbReference>
<organism evidence="1">
    <name type="scientific">Anguilla anguilla</name>
    <name type="common">European freshwater eel</name>
    <name type="synonym">Muraena anguilla</name>
    <dbReference type="NCBI Taxonomy" id="7936"/>
    <lineage>
        <taxon>Eukaryota</taxon>
        <taxon>Metazoa</taxon>
        <taxon>Chordata</taxon>
        <taxon>Craniata</taxon>
        <taxon>Vertebrata</taxon>
        <taxon>Euteleostomi</taxon>
        <taxon>Actinopterygii</taxon>
        <taxon>Neopterygii</taxon>
        <taxon>Teleostei</taxon>
        <taxon>Anguilliformes</taxon>
        <taxon>Anguillidae</taxon>
        <taxon>Anguilla</taxon>
    </lineage>
</organism>